<dbReference type="Gene3D" id="3.40.50.1820">
    <property type="entry name" value="alpha/beta hydrolase"/>
    <property type="match status" value="1"/>
</dbReference>
<dbReference type="InterPro" id="IPR050309">
    <property type="entry name" value="Type-B_Carboxylest/Lipase"/>
</dbReference>
<evidence type="ECO:0000313" key="5">
    <source>
        <dbReference type="EMBL" id="KAJ7043846.1"/>
    </source>
</evidence>
<dbReference type="AlphaFoldDB" id="A0AAD6TCF8"/>
<dbReference type="Pfam" id="PF00135">
    <property type="entry name" value="COesterase"/>
    <property type="match status" value="1"/>
</dbReference>
<comment type="caution">
    <text evidence="5">The sequence shown here is derived from an EMBL/GenBank/DDBJ whole genome shotgun (WGS) entry which is preliminary data.</text>
</comment>
<dbReference type="PANTHER" id="PTHR11559">
    <property type="entry name" value="CARBOXYLESTERASE"/>
    <property type="match status" value="1"/>
</dbReference>
<keyword evidence="6" id="KW-1185">Reference proteome</keyword>
<accession>A0AAD6TCF8</accession>
<feature type="chain" id="PRO_5041775371" description="Carboxylic ester hydrolase" evidence="3">
    <location>
        <begin position="20"/>
        <end position="525"/>
    </location>
</feature>
<dbReference type="SUPFAM" id="SSF53474">
    <property type="entry name" value="alpha/beta-Hydrolases"/>
    <property type="match status" value="1"/>
</dbReference>
<dbReference type="PROSITE" id="PS00941">
    <property type="entry name" value="CARBOXYLESTERASE_B_2"/>
    <property type="match status" value="1"/>
</dbReference>
<dbReference type="Proteomes" id="UP001218188">
    <property type="component" value="Unassembled WGS sequence"/>
</dbReference>
<gene>
    <name evidence="5" type="ORF">C8F04DRAFT_1027536</name>
</gene>
<feature type="domain" description="Carboxylesterase type B" evidence="4">
    <location>
        <begin position="22"/>
        <end position="491"/>
    </location>
</feature>
<evidence type="ECO:0000313" key="6">
    <source>
        <dbReference type="Proteomes" id="UP001218188"/>
    </source>
</evidence>
<evidence type="ECO:0000256" key="1">
    <source>
        <dbReference type="ARBA" id="ARBA00005964"/>
    </source>
</evidence>
<protein>
    <recommendedName>
        <fullName evidence="3">Carboxylic ester hydrolase</fullName>
        <ecNumber evidence="3">3.1.1.-</ecNumber>
    </recommendedName>
</protein>
<evidence type="ECO:0000259" key="4">
    <source>
        <dbReference type="Pfam" id="PF00135"/>
    </source>
</evidence>
<comment type="similarity">
    <text evidence="1 3">Belongs to the type-B carboxylesterase/lipase family.</text>
</comment>
<feature type="signal peptide" evidence="3">
    <location>
        <begin position="1"/>
        <end position="19"/>
    </location>
</feature>
<dbReference type="GO" id="GO:0016787">
    <property type="term" value="F:hydrolase activity"/>
    <property type="evidence" value="ECO:0007669"/>
    <property type="project" value="UniProtKB-KW"/>
</dbReference>
<dbReference type="EC" id="3.1.1.-" evidence="3"/>
<keyword evidence="2 3" id="KW-0378">Hydrolase</keyword>
<dbReference type="InterPro" id="IPR019826">
    <property type="entry name" value="Carboxylesterase_B_AS"/>
</dbReference>
<evidence type="ECO:0000256" key="2">
    <source>
        <dbReference type="ARBA" id="ARBA00022801"/>
    </source>
</evidence>
<proteinExistence type="inferred from homology"/>
<name>A0AAD6TCF8_9AGAR</name>
<sequence length="525" mass="56554">MAPLHTSVILLAYVYAVAANTPVVDLGYAKYQGVVDKNLNITSFRGIRYAAPPIGNLRWQAPTAPSAVGGIQQANADPIQCFQGNLGAAATNPLTIRDDPLESEDCLFLSVYSPALNTTIPLPTLVWIHGGGYVQGSASQYNGGELVQESNNEVVVVVIQYRLGLFGFLAGEQIKEDGALNAGLLDQEFALRWVNQNIRKFGGDPNKVAIWGQSAGCGGSVLQHVIANDGKTSPPLFRAAITSSSFLHSQYPYNGRIPQTLFNEVAAQAGCTDGEVLDCLRAVDSASLQDVNLNITAASFQGTITFGPVVDGSFIAQSPTAALAQQKLNGEILLSVTNLNEGFLFVNQTANFDVTDYVRNLYPLFGSEESDAVASLYRSFGSPVAQATAILGESVFVCPTYLLLNAFPEDSYKGQYAILPSYHGSDVVNYFPSFTAWEEPIIFNNTDFINAFTQGFLSFAVNLDPNVKLRPSITPVWQKWSPACETEMLFNKTEGDAPDIAAATTPGALQSRCEFWRSVHNLAGQ</sequence>
<dbReference type="InterPro" id="IPR002018">
    <property type="entry name" value="CarbesteraseB"/>
</dbReference>
<evidence type="ECO:0000256" key="3">
    <source>
        <dbReference type="RuleBase" id="RU361235"/>
    </source>
</evidence>
<reference evidence="5" key="1">
    <citation type="submission" date="2023-03" db="EMBL/GenBank/DDBJ databases">
        <title>Massive genome expansion in bonnet fungi (Mycena s.s.) driven by repeated elements and novel gene families across ecological guilds.</title>
        <authorList>
            <consortium name="Lawrence Berkeley National Laboratory"/>
            <person name="Harder C.B."/>
            <person name="Miyauchi S."/>
            <person name="Viragh M."/>
            <person name="Kuo A."/>
            <person name="Thoen E."/>
            <person name="Andreopoulos B."/>
            <person name="Lu D."/>
            <person name="Skrede I."/>
            <person name="Drula E."/>
            <person name="Henrissat B."/>
            <person name="Morin E."/>
            <person name="Kohler A."/>
            <person name="Barry K."/>
            <person name="LaButti K."/>
            <person name="Morin E."/>
            <person name="Salamov A."/>
            <person name="Lipzen A."/>
            <person name="Mereny Z."/>
            <person name="Hegedus B."/>
            <person name="Baldrian P."/>
            <person name="Stursova M."/>
            <person name="Weitz H."/>
            <person name="Taylor A."/>
            <person name="Grigoriev I.V."/>
            <person name="Nagy L.G."/>
            <person name="Martin F."/>
            <person name="Kauserud H."/>
        </authorList>
    </citation>
    <scope>NUCLEOTIDE SEQUENCE</scope>
    <source>
        <strain evidence="5">CBHHK200</strain>
    </source>
</reference>
<dbReference type="EMBL" id="JARJCM010000008">
    <property type="protein sequence ID" value="KAJ7043846.1"/>
    <property type="molecule type" value="Genomic_DNA"/>
</dbReference>
<dbReference type="InterPro" id="IPR019819">
    <property type="entry name" value="Carboxylesterase_B_CS"/>
</dbReference>
<keyword evidence="3" id="KW-0732">Signal</keyword>
<organism evidence="5 6">
    <name type="scientific">Mycena alexandri</name>
    <dbReference type="NCBI Taxonomy" id="1745969"/>
    <lineage>
        <taxon>Eukaryota</taxon>
        <taxon>Fungi</taxon>
        <taxon>Dikarya</taxon>
        <taxon>Basidiomycota</taxon>
        <taxon>Agaricomycotina</taxon>
        <taxon>Agaricomycetes</taxon>
        <taxon>Agaricomycetidae</taxon>
        <taxon>Agaricales</taxon>
        <taxon>Marasmiineae</taxon>
        <taxon>Mycenaceae</taxon>
        <taxon>Mycena</taxon>
    </lineage>
</organism>
<dbReference type="InterPro" id="IPR029058">
    <property type="entry name" value="AB_hydrolase_fold"/>
</dbReference>
<dbReference type="PROSITE" id="PS00122">
    <property type="entry name" value="CARBOXYLESTERASE_B_1"/>
    <property type="match status" value="1"/>
</dbReference>